<comment type="caution">
    <text evidence="3">The sequence shown here is derived from an EMBL/GenBank/DDBJ whole genome shotgun (WGS) entry which is preliminary data.</text>
</comment>
<feature type="region of interest" description="Disordered" evidence="1">
    <location>
        <begin position="300"/>
        <end position="322"/>
    </location>
</feature>
<feature type="compositionally biased region" description="Basic and acidic residues" evidence="1">
    <location>
        <begin position="300"/>
        <end position="312"/>
    </location>
</feature>
<protein>
    <recommendedName>
        <fullName evidence="2">Brix domain-containing protein</fullName>
    </recommendedName>
</protein>
<dbReference type="SMART" id="SM00879">
    <property type="entry name" value="Brix"/>
    <property type="match status" value="1"/>
</dbReference>
<accession>A0A2B7XP24</accession>
<evidence type="ECO:0000313" key="4">
    <source>
        <dbReference type="Proteomes" id="UP000224634"/>
    </source>
</evidence>
<dbReference type="PROSITE" id="PS50833">
    <property type="entry name" value="BRIX"/>
    <property type="match status" value="1"/>
</dbReference>
<dbReference type="Proteomes" id="UP000224634">
    <property type="component" value="Unassembled WGS sequence"/>
</dbReference>
<dbReference type="InterPro" id="IPR007109">
    <property type="entry name" value="Brix"/>
</dbReference>
<feature type="domain" description="Brix" evidence="2">
    <location>
        <begin position="34"/>
        <end position="348"/>
    </location>
</feature>
<sequence length="435" mass="49054">MAKRRMKKRTHAGAAGAQDVQNGTAASMNRIPKSMVIRIGAGEVGSGVSQLVKDVRQMVEPHTAARLKERKSNKLKDYTTMAGPLGVSHLLLFSKSTSGNTNLRLALTPRGPTLHFRVENYSLCKDVTKSIKRPSKSGKAHLSPPLLVMNNFQSSKQEESSNSIPKHLESLTTTVFQSLFPPISPQTTPLSSIRRIMLLNREVPSADEEDNDEYIINLRHYAITTKRTGISRRIRRLNPVEQRHRDKTKVVPNLGKLNDVSDYLLDPAAGGYTSASETELDTDAEVEVMETAARKVLNKRELQRMKAGEGKPSKPSSAGGVEKRAVKLVELGPRMKLRMTKVEEGVCGGKIMWHSFITKSDAESKKMDKAWEQRRKEKEQRRQHQKENVERKRKEKEKSRGKGGEDEDEDEEMEDEWYDSEGFEDEDEEMVGDEE</sequence>
<dbReference type="InterPro" id="IPR045112">
    <property type="entry name" value="PPAN-like"/>
</dbReference>
<organism evidence="3 4">
    <name type="scientific">Polytolypa hystricis (strain UAMH7299)</name>
    <dbReference type="NCBI Taxonomy" id="1447883"/>
    <lineage>
        <taxon>Eukaryota</taxon>
        <taxon>Fungi</taxon>
        <taxon>Dikarya</taxon>
        <taxon>Ascomycota</taxon>
        <taxon>Pezizomycotina</taxon>
        <taxon>Eurotiomycetes</taxon>
        <taxon>Eurotiomycetidae</taxon>
        <taxon>Onygenales</taxon>
        <taxon>Onygenales incertae sedis</taxon>
        <taxon>Polytolypa</taxon>
    </lineage>
</organism>
<feature type="compositionally biased region" description="Acidic residues" evidence="1">
    <location>
        <begin position="405"/>
        <end position="435"/>
    </location>
</feature>
<dbReference type="AlphaFoldDB" id="A0A2B7XP24"/>
<dbReference type="GO" id="GO:0006364">
    <property type="term" value="P:rRNA processing"/>
    <property type="evidence" value="ECO:0007669"/>
    <property type="project" value="InterPro"/>
</dbReference>
<gene>
    <name evidence="3" type="ORF">AJ80_07359</name>
</gene>
<reference evidence="3 4" key="1">
    <citation type="submission" date="2017-10" db="EMBL/GenBank/DDBJ databases">
        <title>Comparative genomics in systemic dimorphic fungi from Ajellomycetaceae.</title>
        <authorList>
            <person name="Munoz J.F."/>
            <person name="Mcewen J.G."/>
            <person name="Clay O.K."/>
            <person name="Cuomo C.A."/>
        </authorList>
    </citation>
    <scope>NUCLEOTIDE SEQUENCE [LARGE SCALE GENOMIC DNA]</scope>
    <source>
        <strain evidence="3 4">UAMH7299</strain>
    </source>
</reference>
<feature type="region of interest" description="Disordered" evidence="1">
    <location>
        <begin position="1"/>
        <end position="26"/>
    </location>
</feature>
<keyword evidence="4" id="KW-1185">Reference proteome</keyword>
<dbReference type="EMBL" id="PDNA01000140">
    <property type="protein sequence ID" value="PGH10916.1"/>
    <property type="molecule type" value="Genomic_DNA"/>
</dbReference>
<feature type="compositionally biased region" description="Basic residues" evidence="1">
    <location>
        <begin position="1"/>
        <end position="11"/>
    </location>
</feature>
<dbReference type="GO" id="GO:0019843">
    <property type="term" value="F:rRNA binding"/>
    <property type="evidence" value="ECO:0007669"/>
    <property type="project" value="InterPro"/>
</dbReference>
<dbReference type="GO" id="GO:0000027">
    <property type="term" value="P:ribosomal large subunit assembly"/>
    <property type="evidence" value="ECO:0007669"/>
    <property type="project" value="TreeGrafter"/>
</dbReference>
<dbReference type="PANTHER" id="PTHR12661">
    <property type="entry name" value="PETER PAN-RELATED"/>
    <property type="match status" value="1"/>
</dbReference>
<evidence type="ECO:0000313" key="3">
    <source>
        <dbReference type="EMBL" id="PGH10916.1"/>
    </source>
</evidence>
<dbReference type="STRING" id="1447883.A0A2B7XP24"/>
<dbReference type="GO" id="GO:0030687">
    <property type="term" value="C:preribosome, large subunit precursor"/>
    <property type="evidence" value="ECO:0007669"/>
    <property type="project" value="TreeGrafter"/>
</dbReference>
<evidence type="ECO:0000259" key="2">
    <source>
        <dbReference type="PROSITE" id="PS50833"/>
    </source>
</evidence>
<dbReference type="OrthoDB" id="10261452at2759"/>
<proteinExistence type="predicted"/>
<evidence type="ECO:0000256" key="1">
    <source>
        <dbReference type="SAM" id="MobiDB-lite"/>
    </source>
</evidence>
<dbReference type="Pfam" id="PF04427">
    <property type="entry name" value="Brix"/>
    <property type="match status" value="1"/>
</dbReference>
<feature type="compositionally biased region" description="Basic and acidic residues" evidence="1">
    <location>
        <begin position="362"/>
        <end position="404"/>
    </location>
</feature>
<feature type="region of interest" description="Disordered" evidence="1">
    <location>
        <begin position="362"/>
        <end position="435"/>
    </location>
</feature>
<dbReference type="PANTHER" id="PTHR12661:SF5">
    <property type="entry name" value="SUPPRESSOR OF SWI4 1 HOMOLOG"/>
    <property type="match status" value="1"/>
</dbReference>
<name>A0A2B7XP24_POLH7</name>